<dbReference type="AlphaFoldDB" id="K3WWK7"/>
<organism evidence="2 3">
    <name type="scientific">Globisporangium ultimum (strain ATCC 200006 / CBS 805.95 / DAOM BR144)</name>
    <name type="common">Pythium ultimum</name>
    <dbReference type="NCBI Taxonomy" id="431595"/>
    <lineage>
        <taxon>Eukaryota</taxon>
        <taxon>Sar</taxon>
        <taxon>Stramenopiles</taxon>
        <taxon>Oomycota</taxon>
        <taxon>Peronosporomycetes</taxon>
        <taxon>Pythiales</taxon>
        <taxon>Pythiaceae</taxon>
        <taxon>Globisporangium</taxon>
    </lineage>
</organism>
<reference evidence="2" key="3">
    <citation type="submission" date="2015-02" db="UniProtKB">
        <authorList>
            <consortium name="EnsemblProtists"/>
        </authorList>
    </citation>
    <scope>IDENTIFICATION</scope>
    <source>
        <strain evidence="2">DAOM BR144</strain>
    </source>
</reference>
<feature type="transmembrane region" description="Helical" evidence="1">
    <location>
        <begin position="267"/>
        <end position="285"/>
    </location>
</feature>
<sequence>MAIASAVFIFPIMCRSLALLRYDVASLVVKSYDFWYSNAINTASCVLLGMYLNDVRAIIVVAHWLGNLDSSLADANTMLTRLLVLGSIVGAISDLLVVAYVQFGLVRAANHFVIFRYGSRVVSVEDVIVNGFATISIMLIRNAVRRIIDIKQQKRLHCTLLRCINYRCMTKLRLTEETHSIVPSERPAHGSRKQQQYQAGDKCVLEHMTFVKCESEFDANHTFYPIELNGYTWSNSRRWTIGLIGFAGISVSVVGFVDFWNLAQRRWLFALGLAATEFVYIVLWAMNQTELFRGIITSFDFLFMSFQLTSAHLCICDMFHWDARCLGLLTSWLWMHFVLTADALTPVVRRKIGLQTGHLAVPVLFFLASQVVIVYALLVGRNWDLRDRTMYHITVAEKEIEPPFSCGRVVSYGALK</sequence>
<keyword evidence="3" id="KW-1185">Reference proteome</keyword>
<keyword evidence="1" id="KW-1133">Transmembrane helix</keyword>
<evidence type="ECO:0000313" key="2">
    <source>
        <dbReference type="EnsemblProtists" id="PYU1_T009355"/>
    </source>
</evidence>
<dbReference type="EMBL" id="GL376622">
    <property type="status" value="NOT_ANNOTATED_CDS"/>
    <property type="molecule type" value="Genomic_DNA"/>
</dbReference>
<evidence type="ECO:0000313" key="3">
    <source>
        <dbReference type="Proteomes" id="UP000019132"/>
    </source>
</evidence>
<dbReference type="HOGENOM" id="CLU_024360_2_0_1"/>
<keyword evidence="1" id="KW-0812">Transmembrane</keyword>
<reference evidence="3" key="1">
    <citation type="journal article" date="2010" name="Genome Biol.">
        <title>Genome sequence of the necrotrophic plant pathogen Pythium ultimum reveals original pathogenicity mechanisms and effector repertoire.</title>
        <authorList>
            <person name="Levesque C.A."/>
            <person name="Brouwer H."/>
            <person name="Cano L."/>
            <person name="Hamilton J.P."/>
            <person name="Holt C."/>
            <person name="Huitema E."/>
            <person name="Raffaele S."/>
            <person name="Robideau G.P."/>
            <person name="Thines M."/>
            <person name="Win J."/>
            <person name="Zerillo M.M."/>
            <person name="Beakes G.W."/>
            <person name="Boore J.L."/>
            <person name="Busam D."/>
            <person name="Dumas B."/>
            <person name="Ferriera S."/>
            <person name="Fuerstenberg S.I."/>
            <person name="Gachon C.M."/>
            <person name="Gaulin E."/>
            <person name="Govers F."/>
            <person name="Grenville-Briggs L."/>
            <person name="Horner N."/>
            <person name="Hostetler J."/>
            <person name="Jiang R.H."/>
            <person name="Johnson J."/>
            <person name="Krajaejun T."/>
            <person name="Lin H."/>
            <person name="Meijer H.J."/>
            <person name="Moore B."/>
            <person name="Morris P."/>
            <person name="Phuntmart V."/>
            <person name="Puiu D."/>
            <person name="Shetty J."/>
            <person name="Stajich J.E."/>
            <person name="Tripathy S."/>
            <person name="Wawra S."/>
            <person name="van West P."/>
            <person name="Whitty B.R."/>
            <person name="Coutinho P.M."/>
            <person name="Henrissat B."/>
            <person name="Martin F."/>
            <person name="Thomas P.D."/>
            <person name="Tyler B.M."/>
            <person name="De Vries R.P."/>
            <person name="Kamoun S."/>
            <person name="Yandell M."/>
            <person name="Tisserat N."/>
            <person name="Buell C.R."/>
        </authorList>
    </citation>
    <scope>NUCLEOTIDE SEQUENCE</scope>
    <source>
        <strain evidence="3">DAOM:BR144</strain>
    </source>
</reference>
<dbReference type="EnsemblProtists" id="PYU1_T009355">
    <property type="protein sequence ID" value="PYU1_T009355"/>
    <property type="gene ID" value="PYU1_G009337"/>
</dbReference>
<proteinExistence type="predicted"/>
<dbReference type="Proteomes" id="UP000019132">
    <property type="component" value="Unassembled WGS sequence"/>
</dbReference>
<dbReference type="VEuPathDB" id="FungiDB:PYU1_G009337"/>
<dbReference type="eggNOG" id="ENOG502RX2K">
    <property type="taxonomic scope" value="Eukaryota"/>
</dbReference>
<keyword evidence="1" id="KW-0472">Membrane</keyword>
<feature type="transmembrane region" description="Helical" evidence="1">
    <location>
        <begin position="321"/>
        <end position="339"/>
    </location>
</feature>
<dbReference type="InParanoid" id="K3WWK7"/>
<feature type="transmembrane region" description="Helical" evidence="1">
    <location>
        <begin position="239"/>
        <end position="260"/>
    </location>
</feature>
<name>K3WWK7_GLOUD</name>
<feature type="transmembrane region" description="Helical" evidence="1">
    <location>
        <begin position="82"/>
        <end position="103"/>
    </location>
</feature>
<evidence type="ECO:0000256" key="1">
    <source>
        <dbReference type="SAM" id="Phobius"/>
    </source>
</evidence>
<protein>
    <submittedName>
        <fullName evidence="2">Uncharacterized protein</fullName>
    </submittedName>
</protein>
<reference evidence="3" key="2">
    <citation type="submission" date="2010-04" db="EMBL/GenBank/DDBJ databases">
        <authorList>
            <person name="Buell R."/>
            <person name="Hamilton J."/>
            <person name="Hostetler J."/>
        </authorList>
    </citation>
    <scope>NUCLEOTIDE SEQUENCE [LARGE SCALE GENOMIC DNA]</scope>
    <source>
        <strain evidence="3">DAOM:BR144</strain>
    </source>
</reference>
<accession>K3WWK7</accession>
<feature type="transmembrane region" description="Helical" evidence="1">
    <location>
        <begin position="359"/>
        <end position="380"/>
    </location>
</feature>